<proteinExistence type="predicted"/>
<reference evidence="1" key="1">
    <citation type="submission" date="2014-11" db="EMBL/GenBank/DDBJ databases">
        <authorList>
            <person name="Amaro Gonzalez C."/>
        </authorList>
    </citation>
    <scope>NUCLEOTIDE SEQUENCE</scope>
</reference>
<accession>A0A0E9XJ95</accession>
<sequence>MLSHVTASKVVISHEPMQMRCFVKVPTGKLMVNGYEHIGIFTGFSIS</sequence>
<evidence type="ECO:0000313" key="1">
    <source>
        <dbReference type="EMBL" id="JAI02793.1"/>
    </source>
</evidence>
<dbReference type="EMBL" id="GBXM01005785">
    <property type="protein sequence ID" value="JAI02793.1"/>
    <property type="molecule type" value="Transcribed_RNA"/>
</dbReference>
<dbReference type="AlphaFoldDB" id="A0A0E9XJ95"/>
<reference evidence="1" key="2">
    <citation type="journal article" date="2015" name="Fish Shellfish Immunol.">
        <title>Early steps in the European eel (Anguilla anguilla)-Vibrio vulnificus interaction in the gills: Role of the RtxA13 toxin.</title>
        <authorList>
            <person name="Callol A."/>
            <person name="Pajuelo D."/>
            <person name="Ebbesson L."/>
            <person name="Teles M."/>
            <person name="MacKenzie S."/>
            <person name="Amaro C."/>
        </authorList>
    </citation>
    <scope>NUCLEOTIDE SEQUENCE</scope>
</reference>
<protein>
    <submittedName>
        <fullName evidence="1">Uncharacterized protein</fullName>
    </submittedName>
</protein>
<organism evidence="1">
    <name type="scientific">Anguilla anguilla</name>
    <name type="common">European freshwater eel</name>
    <name type="synonym">Muraena anguilla</name>
    <dbReference type="NCBI Taxonomy" id="7936"/>
    <lineage>
        <taxon>Eukaryota</taxon>
        <taxon>Metazoa</taxon>
        <taxon>Chordata</taxon>
        <taxon>Craniata</taxon>
        <taxon>Vertebrata</taxon>
        <taxon>Euteleostomi</taxon>
        <taxon>Actinopterygii</taxon>
        <taxon>Neopterygii</taxon>
        <taxon>Teleostei</taxon>
        <taxon>Anguilliformes</taxon>
        <taxon>Anguillidae</taxon>
        <taxon>Anguilla</taxon>
    </lineage>
</organism>
<name>A0A0E9XJ95_ANGAN</name>